<dbReference type="EMBL" id="LWGZ01000747">
    <property type="protein sequence ID" value="OAX57970.1"/>
    <property type="molecule type" value="Genomic_DNA"/>
</dbReference>
<feature type="compositionally biased region" description="Polar residues" evidence="1">
    <location>
        <begin position="29"/>
        <end position="40"/>
    </location>
</feature>
<evidence type="ECO:0000256" key="1">
    <source>
        <dbReference type="SAM" id="MobiDB-lite"/>
    </source>
</evidence>
<name>A0A657IUF1_9MICC</name>
<protein>
    <submittedName>
        <fullName evidence="2">Uncharacterized protein</fullName>
    </submittedName>
</protein>
<evidence type="ECO:0000313" key="3">
    <source>
        <dbReference type="Proteomes" id="UP000092021"/>
    </source>
</evidence>
<proteinExistence type="predicted"/>
<accession>A0A657IUF1</accession>
<dbReference type="Proteomes" id="UP000092021">
    <property type="component" value="Unassembled WGS sequence"/>
</dbReference>
<gene>
    <name evidence="2" type="ORF">A5N15_08465</name>
</gene>
<dbReference type="AlphaFoldDB" id="A0A657IUF1"/>
<comment type="caution">
    <text evidence="2">The sequence shown here is derived from an EMBL/GenBank/DDBJ whole genome shotgun (WGS) entry which is preliminary data.</text>
</comment>
<organism evidence="2 3">
    <name type="scientific">Rothia kristinae</name>
    <dbReference type="NCBI Taxonomy" id="37923"/>
    <lineage>
        <taxon>Bacteria</taxon>
        <taxon>Bacillati</taxon>
        <taxon>Actinomycetota</taxon>
        <taxon>Actinomycetes</taxon>
        <taxon>Micrococcales</taxon>
        <taxon>Micrococcaceae</taxon>
        <taxon>Rothia</taxon>
    </lineage>
</organism>
<reference evidence="2 3" key="1">
    <citation type="submission" date="2016-04" db="EMBL/GenBank/DDBJ databases">
        <title>Identification of putative biosynthetic pathways for the production of bioactive secondary metabolites by the marine actinomycete Kocuria kristinae RUTW2-3.</title>
        <authorList>
            <person name="Waterworth S.C."/>
            <person name="Walmsley T.A."/>
            <person name="Matongo T."/>
            <person name="Davies-Coleman M.T."/>
            <person name="Dorrington R.A."/>
        </authorList>
    </citation>
    <scope>NUCLEOTIDE SEQUENCE [LARGE SCALE GENOMIC DNA]</scope>
    <source>
        <strain evidence="2 3">RUTW4-5</strain>
    </source>
</reference>
<evidence type="ECO:0000313" key="2">
    <source>
        <dbReference type="EMBL" id="OAX57970.1"/>
    </source>
</evidence>
<sequence length="68" mass="7113">MRLVSMTAEKSSSFIRSRRVSRVIPALATRTSTGPNSASISEKARSTEAASVTSACTAKKPSGASPER</sequence>
<feature type="region of interest" description="Disordered" evidence="1">
    <location>
        <begin position="26"/>
        <end position="68"/>
    </location>
</feature>